<evidence type="ECO:0000313" key="2">
    <source>
        <dbReference type="EMBL" id="QIN77982.1"/>
    </source>
</evidence>
<keyword evidence="1" id="KW-0175">Coiled coil</keyword>
<dbReference type="PIRSF" id="PIRSF016498">
    <property type="entry name" value="UCP016498"/>
    <property type="match status" value="1"/>
</dbReference>
<feature type="coiled-coil region" evidence="1">
    <location>
        <begin position="11"/>
        <end position="38"/>
    </location>
</feature>
<dbReference type="Pfam" id="PF09969">
    <property type="entry name" value="DUF2203"/>
    <property type="match status" value="1"/>
</dbReference>
<organism evidence="2 3">
    <name type="scientific">Rubrobacter marinus</name>
    <dbReference type="NCBI Taxonomy" id="2653852"/>
    <lineage>
        <taxon>Bacteria</taxon>
        <taxon>Bacillati</taxon>
        <taxon>Actinomycetota</taxon>
        <taxon>Rubrobacteria</taxon>
        <taxon>Rubrobacterales</taxon>
        <taxon>Rubrobacteraceae</taxon>
        <taxon>Rubrobacter</taxon>
    </lineage>
</organism>
<accession>A0A6G8PUR1</accession>
<reference evidence="2 3" key="1">
    <citation type="submission" date="2019-10" db="EMBL/GenBank/DDBJ databases">
        <title>Rubrobacter sp nov SCSIO 52915 isolated from a deep-sea sediment in the South China Sea.</title>
        <authorList>
            <person name="Chen R.W."/>
        </authorList>
    </citation>
    <scope>NUCLEOTIDE SEQUENCE [LARGE SCALE GENOMIC DNA]</scope>
    <source>
        <strain evidence="2 3">SCSIO 52915</strain>
    </source>
</reference>
<sequence>MEPEFRKLFSVEEANALLPELKGLLDEARARRDAMREKAPDLQPIVEAASGNGGGRKGSEFGVDAYKLHLAVGRIAELGVVLKDLDSGLLDFPHSREGRVVFLCWRPPEERVGFWHEIEAGYAGRRPL</sequence>
<name>A0A6G8PUR1_9ACTN</name>
<keyword evidence="3" id="KW-1185">Reference proteome</keyword>
<evidence type="ECO:0000256" key="1">
    <source>
        <dbReference type="SAM" id="Coils"/>
    </source>
</evidence>
<proteinExistence type="predicted"/>
<dbReference type="KEGG" id="rmar:GBA65_04995"/>
<dbReference type="EMBL" id="CP045121">
    <property type="protein sequence ID" value="QIN77982.1"/>
    <property type="molecule type" value="Genomic_DNA"/>
</dbReference>
<dbReference type="AlphaFoldDB" id="A0A6G8PUR1"/>
<dbReference type="InterPro" id="IPR018699">
    <property type="entry name" value="DUF2203"/>
</dbReference>
<gene>
    <name evidence="2" type="ORF">GBA65_04995</name>
</gene>
<dbReference type="RefSeq" id="WP_166395658.1">
    <property type="nucleotide sequence ID" value="NZ_CP045121.1"/>
</dbReference>
<protein>
    <submittedName>
        <fullName evidence="2">DUF2203 family protein</fullName>
    </submittedName>
</protein>
<dbReference type="Proteomes" id="UP000502706">
    <property type="component" value="Chromosome"/>
</dbReference>
<evidence type="ECO:0000313" key="3">
    <source>
        <dbReference type="Proteomes" id="UP000502706"/>
    </source>
</evidence>